<organism evidence="1">
    <name type="scientific">marine sediment metagenome</name>
    <dbReference type="NCBI Taxonomy" id="412755"/>
    <lineage>
        <taxon>unclassified sequences</taxon>
        <taxon>metagenomes</taxon>
        <taxon>ecological metagenomes</taxon>
    </lineage>
</organism>
<sequence>VTTYEEYIYADNENIFNNTINDKIYVNDQEYILITAFDQTFDGFNWSQVDQLIATQQGIKNITMHYTNSLAWYDLAISGSLDYNKFVYEIVSYNGSSDIQNIKGIQQIKIGGYWVTDFEIILDGASLLLKIDETYRYLLSPQNSDNISAQLYESLEDNNIVLLYNNIINKWELKSPNLSYFNISQYLNLTEGNEILLWFNLEDGIGNVLHTHMIKGIYDNSIAQSPPDTNVFEWFLGTNSTGSGIIIFGSDTYLDSTVQINISSVHPTLFGEVDIGRIMVYGSTDTISWDYIGRAYYSGDEDLWNYYWDGDLLDTIPPENYNLKIFLFDRAGNYLNQAKSVKLYDYTQIQLITDLIFGSIFEYNSSLLSNEKLIKGEIQNYFGSTNLWDVISQYYDPLQKEWVPMATDSATILSNGSYSITWDISKDLDFKASMYNFSYGYLPMQAVAIQNNDLYGSWGTFGNADEWEPLVISNTGSNLDISVYSFNKTSGWELNTSLSSEDIIGTINNQVFKLWDLNKDNVFEIIRISSSQIDVIYLDSNSNWVIKKNVTSLSGYNYLTFDI</sequence>
<reference evidence="1" key="1">
    <citation type="journal article" date="2015" name="Nature">
        <title>Complex archaea that bridge the gap between prokaryotes and eukaryotes.</title>
        <authorList>
            <person name="Spang A."/>
            <person name="Saw J.H."/>
            <person name="Jorgensen S.L."/>
            <person name="Zaremba-Niedzwiedzka K."/>
            <person name="Martijn J."/>
            <person name="Lind A.E."/>
            <person name="van Eijk R."/>
            <person name="Schleper C."/>
            <person name="Guy L."/>
            <person name="Ettema T.J."/>
        </authorList>
    </citation>
    <scope>NUCLEOTIDE SEQUENCE</scope>
</reference>
<dbReference type="EMBL" id="LAZR01033472">
    <property type="protein sequence ID" value="KKL47980.1"/>
    <property type="molecule type" value="Genomic_DNA"/>
</dbReference>
<proteinExistence type="predicted"/>
<dbReference type="AlphaFoldDB" id="A0A0F9EST2"/>
<feature type="non-terminal residue" evidence="1">
    <location>
        <position position="1"/>
    </location>
</feature>
<evidence type="ECO:0000313" key="1">
    <source>
        <dbReference type="EMBL" id="KKL47980.1"/>
    </source>
</evidence>
<gene>
    <name evidence="1" type="ORF">LCGC14_2330110</name>
</gene>
<protein>
    <submittedName>
        <fullName evidence="1">Uncharacterized protein</fullName>
    </submittedName>
</protein>
<name>A0A0F9EST2_9ZZZZ</name>
<accession>A0A0F9EST2</accession>
<comment type="caution">
    <text evidence="1">The sequence shown here is derived from an EMBL/GenBank/DDBJ whole genome shotgun (WGS) entry which is preliminary data.</text>
</comment>
<feature type="non-terminal residue" evidence="1">
    <location>
        <position position="563"/>
    </location>
</feature>